<dbReference type="PROSITE" id="PS50096">
    <property type="entry name" value="IQ"/>
    <property type="match status" value="1"/>
</dbReference>
<comment type="caution">
    <text evidence="2">The sequence shown here is derived from an EMBL/GenBank/DDBJ whole genome shotgun (WGS) entry which is preliminary data.</text>
</comment>
<keyword evidence="1" id="KW-0472">Membrane</keyword>
<dbReference type="EMBL" id="UYJE01001562">
    <property type="protein sequence ID" value="VDI03093.1"/>
    <property type="molecule type" value="Genomic_DNA"/>
</dbReference>
<gene>
    <name evidence="2" type="ORF">MGAL_10B077560</name>
</gene>
<keyword evidence="3" id="KW-1185">Reference proteome</keyword>
<proteinExistence type="predicted"/>
<dbReference type="InterPro" id="IPR000048">
    <property type="entry name" value="IQ_motif_EF-hand-BS"/>
</dbReference>
<feature type="transmembrane region" description="Helical" evidence="1">
    <location>
        <begin position="113"/>
        <end position="134"/>
    </location>
</feature>
<dbReference type="Pfam" id="PF00612">
    <property type="entry name" value="IQ"/>
    <property type="match status" value="1"/>
</dbReference>
<feature type="non-terminal residue" evidence="2">
    <location>
        <position position="627"/>
    </location>
</feature>
<sequence>MTAMVLKALSVTLGIFFVFVGSLKLTPSLSDELYKEMRKNYIQQVRVFPPVKLLKWKLSPHIYRKAIGGAETLCGVILAFIPGPLKGAANVLMILITMNDVYCHYMLDSPLDKMSLSIVFFFLLMCRLIIFLQFKAKEMEETKGRKQEYFKILVDFEISPGPKGQQRNIFHYQGYCYSIIYQKKAEIRRFSMTKANKSILTIFREKKADFKNNKLPSSGAPKTLRHTLLSSNPESEEGRISAAIEIQRNWRGYNSRSHVYEAINPKVSKTAVYSESRHHIAREQEFDGITDEEGEVGPPKEDRLRLYYNDYLVEMQESDDPGPVMSYEEFCALYIQNWWKKHREKLQVKTPVQQVQYVPPKPQPVQMPVQISRPRRPLTERLAATIIQKSWRRHIDIQVYRYYRDLINFKARGNPALMLRCINPNEAKLLDGASGVHVKFRLAGERFPPNIYYKIFTHRPIQDMCANSPKNYTVSTVKLQMAKDVHSKVRGAPEAPDKNEWYKRTDNNGWRLVSDRLIHHLMADPVTWESSNKKYEFNHDKLQRIQDVSKLKKQRKIDWMQKMYKDGMLKAKSDDLETINLIEGAAAGMVATVEKMGPDALEDWEVDELLDWTTSLNFDDYLSGWKE</sequence>
<reference evidence="2" key="1">
    <citation type="submission" date="2018-11" db="EMBL/GenBank/DDBJ databases">
        <authorList>
            <person name="Alioto T."/>
            <person name="Alioto T."/>
        </authorList>
    </citation>
    <scope>NUCLEOTIDE SEQUENCE</scope>
</reference>
<organism evidence="2 3">
    <name type="scientific">Mytilus galloprovincialis</name>
    <name type="common">Mediterranean mussel</name>
    <dbReference type="NCBI Taxonomy" id="29158"/>
    <lineage>
        <taxon>Eukaryota</taxon>
        <taxon>Metazoa</taxon>
        <taxon>Spiralia</taxon>
        <taxon>Lophotrochozoa</taxon>
        <taxon>Mollusca</taxon>
        <taxon>Bivalvia</taxon>
        <taxon>Autobranchia</taxon>
        <taxon>Pteriomorphia</taxon>
        <taxon>Mytilida</taxon>
        <taxon>Mytiloidea</taxon>
        <taxon>Mytilidae</taxon>
        <taxon>Mytilinae</taxon>
        <taxon>Mytilus</taxon>
    </lineage>
</organism>
<dbReference type="CDD" id="cd21090">
    <property type="entry name" value="C11orf65"/>
    <property type="match status" value="1"/>
</dbReference>
<dbReference type="PANTHER" id="PTHR33504">
    <property type="entry name" value="NADH DEHYDROGENASE (UBIQUINONE) 1 BETA SUBCOMPLEX, 4"/>
    <property type="match status" value="1"/>
</dbReference>
<keyword evidence="1" id="KW-0812">Transmembrane</keyword>
<evidence type="ECO:0000256" key="1">
    <source>
        <dbReference type="SAM" id="Phobius"/>
    </source>
</evidence>
<dbReference type="AlphaFoldDB" id="A0A8B6CBL2"/>
<protein>
    <recommendedName>
        <fullName evidence="4">Transmembrane protein 35A</fullName>
    </recommendedName>
</protein>
<dbReference type="SMART" id="SM00015">
    <property type="entry name" value="IQ"/>
    <property type="match status" value="2"/>
</dbReference>
<accession>A0A8B6CBL2</accession>
<keyword evidence="1" id="KW-1133">Transmembrane helix</keyword>
<evidence type="ECO:0000313" key="3">
    <source>
        <dbReference type="Proteomes" id="UP000596742"/>
    </source>
</evidence>
<dbReference type="Proteomes" id="UP000596742">
    <property type="component" value="Unassembled WGS sequence"/>
</dbReference>
<evidence type="ECO:0000313" key="2">
    <source>
        <dbReference type="EMBL" id="VDI03093.1"/>
    </source>
</evidence>
<dbReference type="PANTHER" id="PTHR33504:SF2">
    <property type="entry name" value="PROTEIN MFI"/>
    <property type="match status" value="1"/>
</dbReference>
<name>A0A8B6CBL2_MYTGA</name>
<evidence type="ECO:0008006" key="4">
    <source>
        <dbReference type="Google" id="ProtNLM"/>
    </source>
</evidence>
<dbReference type="OrthoDB" id="10253073at2759"/>